<gene>
    <name evidence="1" type="ORF">BDU57DRAFT_540277</name>
</gene>
<keyword evidence="2" id="KW-1185">Reference proteome</keyword>
<protein>
    <recommendedName>
        <fullName evidence="3">SprT-like domain-containing protein</fullName>
    </recommendedName>
</protein>
<evidence type="ECO:0008006" key="3">
    <source>
        <dbReference type="Google" id="ProtNLM"/>
    </source>
</evidence>
<dbReference type="OrthoDB" id="3799884at2759"/>
<evidence type="ECO:0000313" key="2">
    <source>
        <dbReference type="Proteomes" id="UP000800096"/>
    </source>
</evidence>
<dbReference type="EMBL" id="ML979137">
    <property type="protein sequence ID" value="KAF1914327.1"/>
    <property type="molecule type" value="Genomic_DNA"/>
</dbReference>
<reference evidence="1" key="1">
    <citation type="journal article" date="2020" name="Stud. Mycol.">
        <title>101 Dothideomycetes genomes: a test case for predicting lifestyles and emergence of pathogens.</title>
        <authorList>
            <person name="Haridas S."/>
            <person name="Albert R."/>
            <person name="Binder M."/>
            <person name="Bloem J."/>
            <person name="Labutti K."/>
            <person name="Salamov A."/>
            <person name="Andreopoulos B."/>
            <person name="Baker S."/>
            <person name="Barry K."/>
            <person name="Bills G."/>
            <person name="Bluhm B."/>
            <person name="Cannon C."/>
            <person name="Castanera R."/>
            <person name="Culley D."/>
            <person name="Daum C."/>
            <person name="Ezra D."/>
            <person name="Gonzalez J."/>
            <person name="Henrissat B."/>
            <person name="Kuo A."/>
            <person name="Liang C."/>
            <person name="Lipzen A."/>
            <person name="Lutzoni F."/>
            <person name="Magnuson J."/>
            <person name="Mondo S."/>
            <person name="Nolan M."/>
            <person name="Ohm R."/>
            <person name="Pangilinan J."/>
            <person name="Park H.-J."/>
            <person name="Ramirez L."/>
            <person name="Alfaro M."/>
            <person name="Sun H."/>
            <person name="Tritt A."/>
            <person name="Yoshinaga Y."/>
            <person name="Zwiers L.-H."/>
            <person name="Turgeon B."/>
            <person name="Goodwin S."/>
            <person name="Spatafora J."/>
            <person name="Crous P."/>
            <person name="Grigoriev I."/>
        </authorList>
    </citation>
    <scope>NUCLEOTIDE SEQUENCE</scope>
    <source>
        <strain evidence="1">HMLAC05119</strain>
    </source>
</reference>
<dbReference type="AlphaFoldDB" id="A0A6A5QJT4"/>
<evidence type="ECO:0000313" key="1">
    <source>
        <dbReference type="EMBL" id="KAF1914327.1"/>
    </source>
</evidence>
<proteinExistence type="predicted"/>
<dbReference type="Proteomes" id="UP000800096">
    <property type="component" value="Unassembled WGS sequence"/>
</dbReference>
<sequence>MCQTQQTALDNWVNLYHDPRGALRKLGWADGPRALASTHVLPILHIFNDVFFFGALEQIDFKWADLGHNILGMSTEGRLINLSSTTTGTLYPTSNENIFHARMVNRLATLLHECVHAYLGQFACQHCAMYGENVGNAGGHGRAFQRIVTALENVCEALLGFKLSVSDSSDYLENWELVQYWPSAHDMVEWNWFSDP</sequence>
<accession>A0A6A5QJT4</accession>
<organism evidence="1 2">
    <name type="scientific">Ampelomyces quisqualis</name>
    <name type="common">Powdery mildew agent</name>
    <dbReference type="NCBI Taxonomy" id="50730"/>
    <lineage>
        <taxon>Eukaryota</taxon>
        <taxon>Fungi</taxon>
        <taxon>Dikarya</taxon>
        <taxon>Ascomycota</taxon>
        <taxon>Pezizomycotina</taxon>
        <taxon>Dothideomycetes</taxon>
        <taxon>Pleosporomycetidae</taxon>
        <taxon>Pleosporales</taxon>
        <taxon>Pleosporineae</taxon>
        <taxon>Phaeosphaeriaceae</taxon>
        <taxon>Ampelomyces</taxon>
    </lineage>
</organism>
<name>A0A6A5QJT4_AMPQU</name>